<dbReference type="Proteomes" id="UP000475117">
    <property type="component" value="Chromosome"/>
</dbReference>
<dbReference type="KEGG" id="soa:G3M56_000960"/>
<proteinExistence type="predicted"/>
<accession>A0A6B3LGB9</accession>
<gene>
    <name evidence="1" type="ORF">G3M56_000960</name>
</gene>
<name>A0A6B3LGB9_9BACT</name>
<dbReference type="AlphaFoldDB" id="A0A6B3LGB9"/>
<reference evidence="1 2" key="1">
    <citation type="submission" date="2020-12" db="EMBL/GenBank/DDBJ databases">
        <title>Sulforoseuscoccus oceanibium gen. nov., sp. nov., a representative of the phylum Verrucomicrobia with special cytoplasmic membrane, and proposal of Sulforoseuscoccusaceae fam. nov.</title>
        <authorList>
            <person name="Xi F."/>
        </authorList>
    </citation>
    <scope>NUCLEOTIDE SEQUENCE [LARGE SCALE GENOMIC DNA]</scope>
    <source>
        <strain evidence="1 2">T37</strain>
    </source>
</reference>
<evidence type="ECO:0000313" key="2">
    <source>
        <dbReference type="Proteomes" id="UP000475117"/>
    </source>
</evidence>
<sequence>MKRLIVLVVAFWSWCGVAAADSLAEASRFCSVDEGRALLGVEDEYMRCWSRFDTESRVGKAGGTQQEWRAFAAEQVLPWSVRDRERIGAILKKMDEEAALRGWTSLPIPDRIRFVKTSMREEGGAAGYTRQDYIVLTARLDEMSDARLEHLVAHEVFHVLSRNAEDFRRAMYGIIGFSMMPSIDYPEGLKERRITNPDAPQTDCYIELMRGGQEIKAMMVMYSEEDYRGGSFFEYLRIGFLVLDESLKPRMVDGKAEVLDVAEVGNFFEQVGRNTNYIIHPEEIMAENFVLALFDRTEVSDPRIVKAIQSALAK</sequence>
<organism evidence="1 2">
    <name type="scientific">Sulfuriroseicoccus oceanibius</name>
    <dbReference type="NCBI Taxonomy" id="2707525"/>
    <lineage>
        <taxon>Bacteria</taxon>
        <taxon>Pseudomonadati</taxon>
        <taxon>Verrucomicrobiota</taxon>
        <taxon>Verrucomicrobiia</taxon>
        <taxon>Verrucomicrobiales</taxon>
        <taxon>Verrucomicrobiaceae</taxon>
        <taxon>Sulfuriroseicoccus</taxon>
    </lineage>
</organism>
<evidence type="ECO:0000313" key="1">
    <source>
        <dbReference type="EMBL" id="QQL45189.1"/>
    </source>
</evidence>
<dbReference type="RefSeq" id="WP_164365414.1">
    <property type="nucleotide sequence ID" value="NZ_CP066776.1"/>
</dbReference>
<dbReference type="EMBL" id="CP066776">
    <property type="protein sequence ID" value="QQL45189.1"/>
    <property type="molecule type" value="Genomic_DNA"/>
</dbReference>
<keyword evidence="2" id="KW-1185">Reference proteome</keyword>
<protein>
    <submittedName>
        <fullName evidence="1">Uncharacterized protein</fullName>
    </submittedName>
</protein>